<dbReference type="RefSeq" id="WP_104913940.1">
    <property type="nucleotide sequence ID" value="NZ_CP026923.1"/>
</dbReference>
<dbReference type="Pfam" id="PF09928">
    <property type="entry name" value="DUF2160"/>
    <property type="match status" value="1"/>
</dbReference>
<keyword evidence="1" id="KW-1133">Transmembrane helix</keyword>
<dbReference type="Proteomes" id="UP000243077">
    <property type="component" value="Chromosome"/>
</dbReference>
<keyword evidence="3" id="KW-1185">Reference proteome</keyword>
<feature type="transmembrane region" description="Helical" evidence="1">
    <location>
        <begin position="12"/>
        <end position="31"/>
    </location>
</feature>
<evidence type="ECO:0000313" key="2">
    <source>
        <dbReference type="EMBL" id="AVG24469.1"/>
    </source>
</evidence>
<dbReference type="AlphaFoldDB" id="A0A2L2BS34"/>
<sequence length="91" mass="10067">MLDWMYWTTPVAITFSGIIVMIAGMTIWGHYRTPILRKGFLGIVTDRGDRLYISIITFALLMVLSFAFEVPSALLSALVAASVSAVILKWG</sequence>
<proteinExistence type="predicted"/>
<dbReference type="EMBL" id="CP026923">
    <property type="protein sequence ID" value="AVG24469.1"/>
    <property type="molecule type" value="Genomic_DNA"/>
</dbReference>
<feature type="transmembrane region" description="Helical" evidence="1">
    <location>
        <begin position="51"/>
        <end position="68"/>
    </location>
</feature>
<dbReference type="InterPro" id="IPR018678">
    <property type="entry name" value="DUF2160_TM"/>
</dbReference>
<organism evidence="2 3">
    <name type="scientific">Pontimonas salivibrio</name>
    <dbReference type="NCBI Taxonomy" id="1159327"/>
    <lineage>
        <taxon>Bacteria</taxon>
        <taxon>Bacillati</taxon>
        <taxon>Actinomycetota</taxon>
        <taxon>Actinomycetes</taxon>
        <taxon>Micrococcales</taxon>
        <taxon>Microbacteriaceae</taxon>
        <taxon>Pontimonas</taxon>
    </lineage>
</organism>
<accession>A0A2L2BS34</accession>
<keyword evidence="1" id="KW-0472">Membrane</keyword>
<dbReference type="OrthoDB" id="5420630at2"/>
<evidence type="ECO:0000256" key="1">
    <source>
        <dbReference type="SAM" id="Phobius"/>
    </source>
</evidence>
<gene>
    <name evidence="2" type="ORF">C3B54_111531</name>
</gene>
<reference evidence="2 3" key="1">
    <citation type="submission" date="2018-02" db="EMBL/GenBank/DDBJ databases">
        <title>Complete genome of the streamlined marine actinobacterium Pontimonas salivibrio CL-TW6 adapted to coastal planktonic lifestype.</title>
        <authorList>
            <person name="Cho B.C."/>
            <person name="Hardies S.C."/>
            <person name="Jang G.I."/>
            <person name="Hwang C.Y."/>
        </authorList>
    </citation>
    <scope>NUCLEOTIDE SEQUENCE [LARGE SCALE GENOMIC DNA]</scope>
    <source>
        <strain evidence="2 3">CL-TW6</strain>
    </source>
</reference>
<protein>
    <submittedName>
        <fullName evidence="2">DUF2160-like integral membrane protein</fullName>
    </submittedName>
</protein>
<name>A0A2L2BS34_9MICO</name>
<evidence type="ECO:0000313" key="3">
    <source>
        <dbReference type="Proteomes" id="UP000243077"/>
    </source>
</evidence>
<keyword evidence="1" id="KW-0812">Transmembrane</keyword>
<dbReference type="KEGG" id="psai:C3B54_111531"/>